<sequence>MDALTTCLRLIRIFEDDSNRISLEQELRSAAEYFQGHAPPAKQPVRWIGKDDELPCPFPFITTCLVVGTSYDPQAPHISIAHEEPYWMGYNQGDNNDGITVLDITRLDKVQYCFVNFVDYDEREMKTELDTPLTGLGYLQGYYDVGDEILHTLLQP</sequence>
<dbReference type="EMBL" id="JBFXLQ010000091">
    <property type="protein sequence ID" value="KAL2860000.1"/>
    <property type="molecule type" value="Genomic_DNA"/>
</dbReference>
<evidence type="ECO:0000313" key="1">
    <source>
        <dbReference type="EMBL" id="KAL2860000.1"/>
    </source>
</evidence>
<keyword evidence="2" id="KW-1185">Reference proteome</keyword>
<gene>
    <name evidence="1" type="ORF">BJX67DRAFT_386444</name>
</gene>
<reference evidence="1 2" key="1">
    <citation type="submission" date="2024-07" db="EMBL/GenBank/DDBJ databases">
        <title>Section-level genome sequencing and comparative genomics of Aspergillus sections Usti and Cavernicolus.</title>
        <authorList>
            <consortium name="Lawrence Berkeley National Laboratory"/>
            <person name="Nybo J.L."/>
            <person name="Vesth T.C."/>
            <person name="Theobald S."/>
            <person name="Frisvad J.C."/>
            <person name="Larsen T.O."/>
            <person name="Kjaerboelling I."/>
            <person name="Rothschild-Mancinelli K."/>
            <person name="Lyhne E.K."/>
            <person name="Kogle M.E."/>
            <person name="Barry K."/>
            <person name="Clum A."/>
            <person name="Na H."/>
            <person name="Ledsgaard L."/>
            <person name="Lin J."/>
            <person name="Lipzen A."/>
            <person name="Kuo A."/>
            <person name="Riley R."/>
            <person name="Mondo S."/>
            <person name="Labutti K."/>
            <person name="Haridas S."/>
            <person name="Pangalinan J."/>
            <person name="Salamov A.A."/>
            <person name="Simmons B.A."/>
            <person name="Magnuson J.K."/>
            <person name="Chen J."/>
            <person name="Drula E."/>
            <person name="Henrissat B."/>
            <person name="Wiebenga A."/>
            <person name="Lubbers R.J."/>
            <person name="Gomes A.C."/>
            <person name="Macurrencykelacurrency M.R."/>
            <person name="Stajich J."/>
            <person name="Grigoriev I.V."/>
            <person name="Mortensen U.H."/>
            <person name="De Vries R.P."/>
            <person name="Baker S.E."/>
            <person name="Andersen M.R."/>
        </authorList>
    </citation>
    <scope>NUCLEOTIDE SEQUENCE [LARGE SCALE GENOMIC DNA]</scope>
    <source>
        <strain evidence="1 2">CBS 449.75</strain>
    </source>
</reference>
<dbReference type="Proteomes" id="UP001610432">
    <property type="component" value="Unassembled WGS sequence"/>
</dbReference>
<organism evidence="1 2">
    <name type="scientific">Aspergillus lucknowensis</name>
    <dbReference type="NCBI Taxonomy" id="176173"/>
    <lineage>
        <taxon>Eukaryota</taxon>
        <taxon>Fungi</taxon>
        <taxon>Dikarya</taxon>
        <taxon>Ascomycota</taxon>
        <taxon>Pezizomycotina</taxon>
        <taxon>Eurotiomycetes</taxon>
        <taxon>Eurotiomycetidae</taxon>
        <taxon>Eurotiales</taxon>
        <taxon>Aspergillaceae</taxon>
        <taxon>Aspergillus</taxon>
        <taxon>Aspergillus subgen. Nidulantes</taxon>
    </lineage>
</organism>
<protein>
    <submittedName>
        <fullName evidence="1">Uncharacterized protein</fullName>
    </submittedName>
</protein>
<accession>A0ABR4L637</accession>
<evidence type="ECO:0000313" key="2">
    <source>
        <dbReference type="Proteomes" id="UP001610432"/>
    </source>
</evidence>
<dbReference type="GeneID" id="98149136"/>
<name>A0ABR4L637_9EURO</name>
<proteinExistence type="predicted"/>
<dbReference type="RefSeq" id="XP_070880556.1">
    <property type="nucleotide sequence ID" value="XM_071034064.1"/>
</dbReference>
<comment type="caution">
    <text evidence="1">The sequence shown here is derived from an EMBL/GenBank/DDBJ whole genome shotgun (WGS) entry which is preliminary data.</text>
</comment>